<protein>
    <submittedName>
        <fullName evidence="4">AAA family ATPase</fullName>
    </submittedName>
</protein>
<proteinExistence type="predicted"/>
<dbReference type="InterPro" id="IPR027417">
    <property type="entry name" value="P-loop_NTPase"/>
</dbReference>
<keyword evidence="1" id="KW-0175">Coiled coil</keyword>
<sequence>MRFRTIHLQGFGIHASRTFELNSEAPIVLFYGGNEAGKSTVMGFVRSVLFGFASRGNLPERYEPVRGGLHGGYLIVEDGQGNAIRVERTAQGEGNAPGAPAAGMLRLFREDGSRESEEVLRSLMGGISLELYRNLFAFGLSELQEIRTLTSDEIGSFLYSTGMGVKAATVLEAERKLAQRMESLYKPRGSRQEINLLLKQIEQGETELRRSKEQQSRYNRWLEETERLDKRIEAERLQLARSREAAEWLDKCLQARQPWIRMKEIEGELAELPTFDVFPESATERYEAMIKDKERLLAEMNGKQLRIRQMEAELEHTAADDLLAGHAERIERLAEQTGVYLENKRSMVELEAEIRHAGEQIAHLLRLVGEHWNEQTLERFPLSVQRREQIRAFRERFARAERELAESENEVRRLEQSANQLDRSIEAKEQAYAQSRRLPGQGEGTGLKDMDAEALQALWVKLRREYEQYRQLAARLEFQQLRLQDLGLDAKPKADQPQKRASRNRSSPEWAASNGQKVALSPLSRLWPAGIVLNLLLPLLLWYPADQPLAAAAGFFLLAGLNGMAWMRRRMDVQEEQRLKRAAMSVRKETEELQGRLPALKQQLTYLLNELVDRREAAAALNAESVEKESAWDELLSLELADRLMEKLEQAVEVRKRRQAEWDRLTAELRELYDSRRSLEEQHAAARNEWSRRLGNDGELHAEWRCWMEERQLSADLTPEAVLDMIRYAEQASQLLQQKRKNEERLAFLLRQNEDFEQECALLPGHAAAADPAVHVKRAKEKLLEARRRREHEARLREQLGELAGERDSLRAALDLAEERIGGLWTEAGASDEEEFLRRARQFGRFMELQREYRGRHVLLETIAGEKRKEELISALRETDLNALEQRIAEIKEQIGAAENRLHHLHDQRGALRSEMEQLEAGRDHADKLQASRERDAGLQQLTARWAVYAMCAELFRHTKEIYEKEKQPKVLQKASEYFQLMTGGKYRRVLAPIGTKEILAERADGERLDASFLSRGTAEQLYLSMRFAIADVYADKTSIPVLMDDIFVNFDPVRLGNASAVLGKAAERHQILLFTCHPHVREAVAERHPECQVLEV</sequence>
<evidence type="ECO:0000256" key="2">
    <source>
        <dbReference type="SAM" id="MobiDB-lite"/>
    </source>
</evidence>
<feature type="coiled-coil region" evidence="1">
    <location>
        <begin position="347"/>
        <end position="472"/>
    </location>
</feature>
<dbReference type="SUPFAM" id="SSF52540">
    <property type="entry name" value="P-loop containing nucleoside triphosphate hydrolases"/>
    <property type="match status" value="1"/>
</dbReference>
<feature type="region of interest" description="Disordered" evidence="2">
    <location>
        <begin position="489"/>
        <end position="514"/>
    </location>
</feature>
<dbReference type="EMBL" id="JAYJLD010000001">
    <property type="protein sequence ID" value="MEB3100195.1"/>
    <property type="molecule type" value="Genomic_DNA"/>
</dbReference>
<feature type="coiled-coil region" evidence="1">
    <location>
        <begin position="638"/>
        <end position="689"/>
    </location>
</feature>
<dbReference type="InterPro" id="IPR038734">
    <property type="entry name" value="YhaN_AAA"/>
</dbReference>
<evidence type="ECO:0000256" key="1">
    <source>
        <dbReference type="SAM" id="Coils"/>
    </source>
</evidence>
<comment type="caution">
    <text evidence="4">The sequence shown here is derived from an EMBL/GenBank/DDBJ whole genome shotgun (WGS) entry which is preliminary data.</text>
</comment>
<dbReference type="PANTHER" id="PTHR41259">
    <property type="entry name" value="DOUBLE-STRAND BREAK REPAIR RAD50 ATPASE, PUTATIVE-RELATED"/>
    <property type="match status" value="1"/>
</dbReference>
<reference evidence="4" key="1">
    <citation type="submission" date="2023-12" db="EMBL/GenBank/DDBJ databases">
        <title>Fervidustalea candida gen. nov., sp. nov., a novel member of the family Paenibacillaceae isolated from a geothermal area.</title>
        <authorList>
            <person name="Li W.-J."/>
            <person name="Jiao J.-Y."/>
            <person name="Chen Y."/>
        </authorList>
    </citation>
    <scope>NUCLEOTIDE SEQUENCE</scope>
    <source>
        <strain evidence="4">SYSU GA230002</strain>
    </source>
</reference>
<dbReference type="Gene3D" id="3.40.50.300">
    <property type="entry name" value="P-loop containing nucleotide triphosphate hydrolases"/>
    <property type="match status" value="2"/>
</dbReference>
<dbReference type="Proteomes" id="UP001310386">
    <property type="component" value="Unassembled WGS sequence"/>
</dbReference>
<feature type="coiled-coil region" evidence="1">
    <location>
        <begin position="732"/>
        <end position="820"/>
    </location>
</feature>
<organism evidence="4 5">
    <name type="scientific">Ferviditalea candida</name>
    <dbReference type="NCBI Taxonomy" id="3108399"/>
    <lineage>
        <taxon>Bacteria</taxon>
        <taxon>Bacillati</taxon>
        <taxon>Bacillota</taxon>
        <taxon>Bacilli</taxon>
        <taxon>Bacillales</taxon>
        <taxon>Paenibacillaceae</taxon>
        <taxon>Ferviditalea</taxon>
    </lineage>
</organism>
<dbReference type="RefSeq" id="WP_371752302.1">
    <property type="nucleotide sequence ID" value="NZ_JAYJLD010000001.1"/>
</dbReference>
<evidence type="ECO:0000313" key="4">
    <source>
        <dbReference type="EMBL" id="MEB3100195.1"/>
    </source>
</evidence>
<feature type="domain" description="YhaN AAA" evidence="3">
    <location>
        <begin position="1"/>
        <end position="214"/>
    </location>
</feature>
<name>A0ABU5ZCG0_9BACL</name>
<gene>
    <name evidence="4" type="ORF">VF724_00800</name>
</gene>
<dbReference type="Pfam" id="PF13514">
    <property type="entry name" value="AAA_27"/>
    <property type="match status" value="1"/>
</dbReference>
<feature type="coiled-coil region" evidence="1">
    <location>
        <begin position="283"/>
        <end position="313"/>
    </location>
</feature>
<dbReference type="PANTHER" id="PTHR41259:SF1">
    <property type="entry name" value="DOUBLE-STRAND BREAK REPAIR RAD50 ATPASE, PUTATIVE-RELATED"/>
    <property type="match status" value="1"/>
</dbReference>
<feature type="coiled-coil region" evidence="1">
    <location>
        <begin position="874"/>
        <end position="908"/>
    </location>
</feature>
<accession>A0ABU5ZCG0</accession>
<keyword evidence="5" id="KW-1185">Reference proteome</keyword>
<evidence type="ECO:0000259" key="3">
    <source>
        <dbReference type="Pfam" id="PF13514"/>
    </source>
</evidence>
<feature type="compositionally biased region" description="Basic and acidic residues" evidence="2">
    <location>
        <begin position="489"/>
        <end position="498"/>
    </location>
</feature>
<evidence type="ECO:0000313" key="5">
    <source>
        <dbReference type="Proteomes" id="UP001310386"/>
    </source>
</evidence>